<dbReference type="PROSITE" id="PS51257">
    <property type="entry name" value="PROKAR_LIPOPROTEIN"/>
    <property type="match status" value="1"/>
</dbReference>
<gene>
    <name evidence="3" type="ORF">OC842_004349</name>
</gene>
<organism evidence="3 4">
    <name type="scientific">Tilletia horrida</name>
    <dbReference type="NCBI Taxonomy" id="155126"/>
    <lineage>
        <taxon>Eukaryota</taxon>
        <taxon>Fungi</taxon>
        <taxon>Dikarya</taxon>
        <taxon>Basidiomycota</taxon>
        <taxon>Ustilaginomycotina</taxon>
        <taxon>Exobasidiomycetes</taxon>
        <taxon>Tilletiales</taxon>
        <taxon>Tilletiaceae</taxon>
        <taxon>Tilletia</taxon>
    </lineage>
</organism>
<evidence type="ECO:0000256" key="2">
    <source>
        <dbReference type="SAM" id="SignalP"/>
    </source>
</evidence>
<feature type="chain" id="PRO_5042895557" evidence="2">
    <location>
        <begin position="28"/>
        <end position="372"/>
    </location>
</feature>
<name>A0AAN6JQD6_9BASI</name>
<feature type="region of interest" description="Disordered" evidence="1">
    <location>
        <begin position="69"/>
        <end position="90"/>
    </location>
</feature>
<keyword evidence="2" id="KW-0732">Signal</keyword>
<feature type="compositionally biased region" description="Basic and acidic residues" evidence="1">
    <location>
        <begin position="69"/>
        <end position="80"/>
    </location>
</feature>
<reference evidence="3" key="1">
    <citation type="journal article" date="2023" name="PhytoFront">
        <title>Draft Genome Resources of Seven Strains of Tilletia horrida, Causal Agent of Kernel Smut of Rice.</title>
        <authorList>
            <person name="Khanal S."/>
            <person name="Antony Babu S."/>
            <person name="Zhou X.G."/>
        </authorList>
    </citation>
    <scope>NUCLEOTIDE SEQUENCE</scope>
    <source>
        <strain evidence="3">TX3</strain>
    </source>
</reference>
<evidence type="ECO:0000256" key="1">
    <source>
        <dbReference type="SAM" id="MobiDB-lite"/>
    </source>
</evidence>
<dbReference type="AlphaFoldDB" id="A0AAN6JQD6"/>
<evidence type="ECO:0000313" key="3">
    <source>
        <dbReference type="EMBL" id="KAK0529091.1"/>
    </source>
</evidence>
<sequence>MRTSTLTTTALASACLALLPAHSHVHALRVPKQADLSLNTQFSHAELDAATLALYPDGFDEDAVYRATEDLDDGDGRGDPDQPGWADPRLHHGSMLDLVGNGLREPINAVISGKSDPYVLTDAGLRDYIRTIGFSFECLNLHRGGRQRANLGDGDGWKEEAFEYRQTQMPGAPGRWIGSCWESLYGGNHFRVWKQNGTAANTGAWFLAISKEKNLRYRHTIDTDGYNIGRDLLVESAERGGRWQHYHWRATSEWVEGLMEPGRQGINHNISVDGRVVVLTVRRVVTDSFEECDPARPESAWTICEEGPKPKPGGGGWRWPWRRNSLSRATHSLAETIQGALLSVASSTRSVLDSAPALLDWAEDQLRRLGRS</sequence>
<dbReference type="Proteomes" id="UP001176521">
    <property type="component" value="Unassembled WGS sequence"/>
</dbReference>
<keyword evidence="4" id="KW-1185">Reference proteome</keyword>
<evidence type="ECO:0000313" key="4">
    <source>
        <dbReference type="Proteomes" id="UP001176521"/>
    </source>
</evidence>
<comment type="caution">
    <text evidence="3">The sequence shown here is derived from an EMBL/GenBank/DDBJ whole genome shotgun (WGS) entry which is preliminary data.</text>
</comment>
<accession>A0AAN6JQD6</accession>
<dbReference type="EMBL" id="JAPDMQ010000253">
    <property type="protein sequence ID" value="KAK0529091.1"/>
    <property type="molecule type" value="Genomic_DNA"/>
</dbReference>
<proteinExistence type="predicted"/>
<protein>
    <submittedName>
        <fullName evidence="3">Uncharacterized protein</fullName>
    </submittedName>
</protein>
<feature type="signal peptide" evidence="2">
    <location>
        <begin position="1"/>
        <end position="27"/>
    </location>
</feature>